<proteinExistence type="predicted"/>
<comment type="caution">
    <text evidence="1">The sequence shown here is derived from an EMBL/GenBank/DDBJ whole genome shotgun (WGS) entry which is preliminary data.</text>
</comment>
<feature type="non-terminal residue" evidence="1">
    <location>
        <position position="1"/>
    </location>
</feature>
<accession>X1P1N3</accession>
<sequence>DSENLSKLLLVKADDKEVAEERVKLKETERLVGSFTTAEISTLESSSFAIISS</sequence>
<organism evidence="1">
    <name type="scientific">marine sediment metagenome</name>
    <dbReference type="NCBI Taxonomy" id="412755"/>
    <lineage>
        <taxon>unclassified sequences</taxon>
        <taxon>metagenomes</taxon>
        <taxon>ecological metagenomes</taxon>
    </lineage>
</organism>
<gene>
    <name evidence="1" type="ORF">S06H3_52492</name>
</gene>
<dbReference type="AlphaFoldDB" id="X1P1N3"/>
<name>X1P1N3_9ZZZZ</name>
<protein>
    <submittedName>
        <fullName evidence="1">Uncharacterized protein</fullName>
    </submittedName>
</protein>
<reference evidence="1" key="1">
    <citation type="journal article" date="2014" name="Front. Microbiol.">
        <title>High frequency of phylogenetically diverse reductive dehalogenase-homologous genes in deep subseafloor sedimentary metagenomes.</title>
        <authorList>
            <person name="Kawai M."/>
            <person name="Futagami T."/>
            <person name="Toyoda A."/>
            <person name="Takaki Y."/>
            <person name="Nishi S."/>
            <person name="Hori S."/>
            <person name="Arai W."/>
            <person name="Tsubouchi T."/>
            <person name="Morono Y."/>
            <person name="Uchiyama I."/>
            <person name="Ito T."/>
            <person name="Fujiyama A."/>
            <person name="Inagaki F."/>
            <person name="Takami H."/>
        </authorList>
    </citation>
    <scope>NUCLEOTIDE SEQUENCE</scope>
    <source>
        <strain evidence="1">Expedition CK06-06</strain>
    </source>
</reference>
<evidence type="ECO:0000313" key="1">
    <source>
        <dbReference type="EMBL" id="GAI49798.1"/>
    </source>
</evidence>
<dbReference type="EMBL" id="BARV01033393">
    <property type="protein sequence ID" value="GAI49798.1"/>
    <property type="molecule type" value="Genomic_DNA"/>
</dbReference>